<dbReference type="CDD" id="cd19499">
    <property type="entry name" value="RecA-like_ClpB_Hsp104-like"/>
    <property type="match status" value="1"/>
</dbReference>
<gene>
    <name evidence="7" type="ORF">A3H26_00045</name>
</gene>
<evidence type="ECO:0000256" key="2">
    <source>
        <dbReference type="ARBA" id="ARBA00022741"/>
    </source>
</evidence>
<feature type="domain" description="Clp ATPase C-terminal" evidence="6">
    <location>
        <begin position="487"/>
        <end position="575"/>
    </location>
</feature>
<feature type="domain" description="AAA+ ATPase" evidence="5">
    <location>
        <begin position="314"/>
        <end position="452"/>
    </location>
</feature>
<evidence type="ECO:0000259" key="6">
    <source>
        <dbReference type="SMART" id="SM01086"/>
    </source>
</evidence>
<keyword evidence="1" id="KW-0677">Repeat</keyword>
<dbReference type="PRINTS" id="PR00300">
    <property type="entry name" value="CLPPROTEASEA"/>
</dbReference>
<dbReference type="SMART" id="SM01086">
    <property type="entry name" value="ClpB_D2-small"/>
    <property type="match status" value="1"/>
</dbReference>
<dbReference type="GO" id="GO:0034605">
    <property type="term" value="P:cellular response to heat"/>
    <property type="evidence" value="ECO:0007669"/>
    <property type="project" value="TreeGrafter"/>
</dbReference>
<dbReference type="Pfam" id="PF10431">
    <property type="entry name" value="ClpB_D2-small"/>
    <property type="match status" value="1"/>
</dbReference>
<dbReference type="GO" id="GO:0005737">
    <property type="term" value="C:cytoplasm"/>
    <property type="evidence" value="ECO:0007669"/>
    <property type="project" value="TreeGrafter"/>
</dbReference>
<proteinExistence type="predicted"/>
<dbReference type="AlphaFoldDB" id="A0A1F4VJQ1"/>
<dbReference type="EMBL" id="MEVN01000015">
    <property type="protein sequence ID" value="OGC57345.1"/>
    <property type="molecule type" value="Genomic_DNA"/>
</dbReference>
<dbReference type="Pfam" id="PF17871">
    <property type="entry name" value="AAA_lid_9"/>
    <property type="match status" value="1"/>
</dbReference>
<evidence type="ECO:0000313" key="8">
    <source>
        <dbReference type="Proteomes" id="UP000177763"/>
    </source>
</evidence>
<protein>
    <recommendedName>
        <fullName evidence="9">Clp R domain-containing protein</fullName>
    </recommendedName>
</protein>
<dbReference type="FunFam" id="3.40.50.300:FF:000025">
    <property type="entry name" value="ATP-dependent Clp protease subunit"/>
    <property type="match status" value="1"/>
</dbReference>
<dbReference type="GO" id="GO:0016887">
    <property type="term" value="F:ATP hydrolysis activity"/>
    <property type="evidence" value="ECO:0007669"/>
    <property type="project" value="InterPro"/>
</dbReference>
<evidence type="ECO:0000259" key="5">
    <source>
        <dbReference type="SMART" id="SM00382"/>
    </source>
</evidence>
<dbReference type="Gene3D" id="1.10.8.60">
    <property type="match status" value="2"/>
</dbReference>
<dbReference type="Gene3D" id="4.10.860.10">
    <property type="entry name" value="UVR domain"/>
    <property type="match status" value="1"/>
</dbReference>
<dbReference type="PANTHER" id="PTHR11638">
    <property type="entry name" value="ATP-DEPENDENT CLP PROTEASE"/>
    <property type="match status" value="1"/>
</dbReference>
<dbReference type="InterPro" id="IPR027417">
    <property type="entry name" value="P-loop_NTPase"/>
</dbReference>
<organism evidence="7 8">
    <name type="scientific">candidate division WWE3 bacterium RIFCSPLOWO2_12_FULL_36_10</name>
    <dbReference type="NCBI Taxonomy" id="1802630"/>
    <lineage>
        <taxon>Bacteria</taxon>
        <taxon>Katanobacteria</taxon>
    </lineage>
</organism>
<name>A0A1F4VJQ1_UNCKA</name>
<dbReference type="InterPro" id="IPR019489">
    <property type="entry name" value="Clp_ATPase_C"/>
</dbReference>
<dbReference type="SMART" id="SM00382">
    <property type="entry name" value="AAA"/>
    <property type="match status" value="1"/>
</dbReference>
<keyword evidence="4" id="KW-0143">Chaperone</keyword>
<accession>A0A1F4VJQ1</accession>
<evidence type="ECO:0000313" key="7">
    <source>
        <dbReference type="EMBL" id="OGC57345.1"/>
    </source>
</evidence>
<dbReference type="Proteomes" id="UP000177763">
    <property type="component" value="Unassembled WGS sequence"/>
</dbReference>
<evidence type="ECO:0000256" key="1">
    <source>
        <dbReference type="ARBA" id="ARBA00022737"/>
    </source>
</evidence>
<dbReference type="STRING" id="1802630.A3H26_00045"/>
<sequence length="578" mass="65086">MVHKINSLDVPPSLLNYNVVEFDLLAFIASLSNKDSLEFALAAFVEEVARMGNTIIFIKNFQNLFIATNMGLTVPLAFSMLKSDFRSIGVRLVAVMSASLYDRVLLENEHILQNFTIVNLEEPSKDSTLKFLENRISDLSIHHNIKIPPEIIDYVYTKAKNDLKDKKFPQKGLELLDRACSKLLLKKSVVSKSYKNLVVKKLMYEQQIDLNMEKGNYSSAYDFRKRLLKIEHKIGSAEKDMFSGQPLVLTNLEIDEAVNEFGYDGVTHIGVDLESLGTLAERIKQKIIGQDEAVDIVAKSLVRSKLGLRSRKRPLGNFLLLGPTGVGKTELAKVLAMSAFGDNSLIRLDMSDFGEKHTIARLVGAPPGYVGYGEGGELTSKIEEKPDSVVLFDEIEKAHPDVLNILLQIMEEGELSDARGNTYDFSSSVVILTSNLGTDLLRKEDIGFEKSENNENKVEAKLKNNLKKILKPELLNRFDEIIIFKKLKQVEQMKILNLLISEVHEALKKQKITLKMNIKVKKLLLTSGYSDEYGARSLRRVVEKELLDRIAEILLKNTHRPLSLLATVKENSILIHSQ</sequence>
<dbReference type="InterPro" id="IPR003959">
    <property type="entry name" value="ATPase_AAA_core"/>
</dbReference>
<dbReference type="SUPFAM" id="SSF52540">
    <property type="entry name" value="P-loop containing nucleoside triphosphate hydrolases"/>
    <property type="match status" value="2"/>
</dbReference>
<dbReference type="InterPro" id="IPR041546">
    <property type="entry name" value="ClpA/ClpB_AAA_lid"/>
</dbReference>
<dbReference type="Gene3D" id="3.40.50.300">
    <property type="entry name" value="P-loop containing nucleotide triphosphate hydrolases"/>
    <property type="match status" value="2"/>
</dbReference>
<evidence type="ECO:0000256" key="3">
    <source>
        <dbReference type="ARBA" id="ARBA00022840"/>
    </source>
</evidence>
<dbReference type="InterPro" id="IPR050130">
    <property type="entry name" value="ClpA_ClpB"/>
</dbReference>
<dbReference type="InterPro" id="IPR003593">
    <property type="entry name" value="AAA+_ATPase"/>
</dbReference>
<comment type="caution">
    <text evidence="7">The sequence shown here is derived from an EMBL/GenBank/DDBJ whole genome shotgun (WGS) entry which is preliminary data.</text>
</comment>
<dbReference type="GO" id="GO:0005524">
    <property type="term" value="F:ATP binding"/>
    <property type="evidence" value="ECO:0007669"/>
    <property type="project" value="UniProtKB-KW"/>
</dbReference>
<dbReference type="Pfam" id="PF07724">
    <property type="entry name" value="AAA_2"/>
    <property type="match status" value="1"/>
</dbReference>
<keyword evidence="3" id="KW-0067">ATP-binding</keyword>
<dbReference type="InterPro" id="IPR001270">
    <property type="entry name" value="ClpA/B"/>
</dbReference>
<evidence type="ECO:0000256" key="4">
    <source>
        <dbReference type="ARBA" id="ARBA00023186"/>
    </source>
</evidence>
<dbReference type="PANTHER" id="PTHR11638:SF18">
    <property type="entry name" value="HEAT SHOCK PROTEIN 104"/>
    <property type="match status" value="1"/>
</dbReference>
<reference evidence="7 8" key="1">
    <citation type="journal article" date="2016" name="Nat. Commun.">
        <title>Thousands of microbial genomes shed light on interconnected biogeochemical processes in an aquifer system.</title>
        <authorList>
            <person name="Anantharaman K."/>
            <person name="Brown C.T."/>
            <person name="Hug L.A."/>
            <person name="Sharon I."/>
            <person name="Castelle C.J."/>
            <person name="Probst A.J."/>
            <person name="Thomas B.C."/>
            <person name="Singh A."/>
            <person name="Wilkins M.J."/>
            <person name="Karaoz U."/>
            <person name="Brodie E.L."/>
            <person name="Williams K.H."/>
            <person name="Hubbard S.S."/>
            <person name="Banfield J.F."/>
        </authorList>
    </citation>
    <scope>NUCLEOTIDE SEQUENCE [LARGE SCALE GENOMIC DNA]</scope>
</reference>
<evidence type="ECO:0008006" key="9">
    <source>
        <dbReference type="Google" id="ProtNLM"/>
    </source>
</evidence>
<keyword evidence="2" id="KW-0547">Nucleotide-binding</keyword>